<dbReference type="STRING" id="1303921.BSEPE_0704"/>
<dbReference type="EMBL" id="AP013042">
    <property type="protein sequence ID" value="BAS67700.1"/>
    <property type="molecule type" value="Genomic_DNA"/>
</dbReference>
<dbReference type="Gene3D" id="3.90.550.10">
    <property type="entry name" value="Spore Coat Polysaccharide Biosynthesis Protein SpsA, Chain A"/>
    <property type="match status" value="1"/>
</dbReference>
<dbReference type="FunFam" id="3.90.550.10:FF:000130">
    <property type="entry name" value="Family 2 glycosyl transferase"/>
    <property type="match status" value="1"/>
</dbReference>
<feature type="domain" description="Glycosyltransferase 2-like" evidence="1">
    <location>
        <begin position="11"/>
        <end position="134"/>
    </location>
</feature>
<protein>
    <submittedName>
        <fullName evidence="2">Glycosyl transferase family 2</fullName>
        <ecNumber evidence="2">2.4.1.-</ecNumber>
    </submittedName>
</protein>
<dbReference type="OrthoDB" id="9801954at2"/>
<keyword evidence="2" id="KW-0328">Glycosyltransferase</keyword>
<proteinExistence type="predicted"/>
<dbReference type="EC" id="2.4.1.-" evidence="2"/>
<keyword evidence="3" id="KW-1185">Reference proteome</keyword>
<dbReference type="InterPro" id="IPR001173">
    <property type="entry name" value="Glyco_trans_2-like"/>
</dbReference>
<dbReference type="CDD" id="cd00761">
    <property type="entry name" value="Glyco_tranf_GTA_type"/>
    <property type="match status" value="1"/>
</dbReference>
<dbReference type="GO" id="GO:0016758">
    <property type="term" value="F:hexosyltransferase activity"/>
    <property type="evidence" value="ECO:0007669"/>
    <property type="project" value="UniProtKB-ARBA"/>
</dbReference>
<reference evidence="2 3" key="2">
    <citation type="journal article" date="2016" name="ISME J.">
        <title>Heterogeneous composition of key metabolic gene clusters in a vent mussel symbiont population.</title>
        <authorList>
            <person name="Ikuta T."/>
            <person name="Takaki Y."/>
            <person name="Nagai Y."/>
            <person name="Shimamura S."/>
            <person name="Tsuda M."/>
            <person name="Kawagucci S."/>
            <person name="Aoki Y."/>
            <person name="Inoue K."/>
            <person name="Teruya M."/>
            <person name="Satou K."/>
            <person name="Teruya K."/>
            <person name="Shimoji M."/>
            <person name="Tamotsu H."/>
            <person name="Hirano T."/>
            <person name="Maruyama T."/>
            <person name="Yoshida T."/>
        </authorList>
    </citation>
    <scope>NUCLEOTIDE SEQUENCE [LARGE SCALE GENOMIC DNA]</scope>
    <source>
        <strain evidence="2 3">Myojin Knoll</strain>
    </source>
</reference>
<dbReference type="SUPFAM" id="SSF53448">
    <property type="entry name" value="Nucleotide-diphospho-sugar transferases"/>
    <property type="match status" value="1"/>
</dbReference>
<dbReference type="PANTHER" id="PTHR22916">
    <property type="entry name" value="GLYCOSYLTRANSFERASE"/>
    <property type="match status" value="1"/>
</dbReference>
<keyword evidence="2" id="KW-0808">Transferase</keyword>
<dbReference type="InterPro" id="IPR029044">
    <property type="entry name" value="Nucleotide-diphossugar_trans"/>
</dbReference>
<organism evidence="2 3">
    <name type="scientific">endosymbiont of Bathymodiolus septemdierum str. Myojin knoll</name>
    <dbReference type="NCBI Taxonomy" id="1303921"/>
    <lineage>
        <taxon>Bacteria</taxon>
        <taxon>Pseudomonadati</taxon>
        <taxon>Pseudomonadota</taxon>
        <taxon>Gammaproteobacteria</taxon>
        <taxon>sulfur-oxidizing symbionts</taxon>
    </lineage>
</organism>
<name>A0A0P0URI4_9GAMM</name>
<evidence type="ECO:0000259" key="1">
    <source>
        <dbReference type="Pfam" id="PF00535"/>
    </source>
</evidence>
<dbReference type="AlphaFoldDB" id="A0A0P0URI4"/>
<dbReference type="KEGG" id="ebh:BSEPE_0704"/>
<dbReference type="Proteomes" id="UP000067399">
    <property type="component" value="Chromosome"/>
</dbReference>
<dbReference type="Pfam" id="PF00535">
    <property type="entry name" value="Glycos_transf_2"/>
    <property type="match status" value="1"/>
</dbReference>
<dbReference type="PANTHER" id="PTHR22916:SF3">
    <property type="entry name" value="UDP-GLCNAC:BETAGAL BETA-1,3-N-ACETYLGLUCOSAMINYLTRANSFERASE-LIKE PROTEIN 1"/>
    <property type="match status" value="1"/>
</dbReference>
<accession>A0A0P0URI4</accession>
<evidence type="ECO:0000313" key="2">
    <source>
        <dbReference type="EMBL" id="BAS67700.1"/>
    </source>
</evidence>
<reference evidence="2 3" key="1">
    <citation type="journal article" date="2000" name="Mar. Ecol. Prog. Ser.">
        <title>Phylogenetic characterization of endosymbionts in three hydrothermal vent mussels: influence on host distributions.</title>
        <authorList>
            <person name="Fujiwara Y."/>
            <person name="Takai K."/>
            <person name="Uematsu K."/>
            <person name="Tsuchida S."/>
            <person name="Hunt J.C."/>
            <person name="Hashimoto J."/>
        </authorList>
    </citation>
    <scope>NUCLEOTIDE SEQUENCE [LARGE SCALE GENOMIC DNA]</scope>
    <source>
        <strain evidence="2 3">Myojin Knoll</strain>
    </source>
</reference>
<evidence type="ECO:0000313" key="3">
    <source>
        <dbReference type="Proteomes" id="UP000067399"/>
    </source>
</evidence>
<gene>
    <name evidence="2" type="ORF">BSEPE_0704</name>
</gene>
<sequence length="253" mass="29381">MCNKNIENLVSIITPSYNSEDFISFTIKSVLDQTYQNWEMIIIDDCSADNSTEIIQGYIQKDSRIKLIYTKKNSGPSAARNLAIEISKGRYIAFLDADDIWLPHKLKTQIQFMNDNNLSFTYSSYYLIDEKGKDLGVFNTKSNISYTGMLRTCSVGCLTAIYDTQKIGKLYMEGVFGHEDYTLWLKILKKVDYAYGIQEPLAKYRILNNSLSRDKIQAAKYQWQVYRKIEKLSLAKSLYYFVQYAYHGVKKYN</sequence>